<dbReference type="SUPFAM" id="SSF89447">
    <property type="entry name" value="AbrB/MazE/MraZ-like"/>
    <property type="match status" value="1"/>
</dbReference>
<gene>
    <name evidence="3" type="ORF">H8709_07190</name>
</gene>
<organism evidence="3 4">
    <name type="scientific">Zongyangia hominis</name>
    <dbReference type="NCBI Taxonomy" id="2763677"/>
    <lineage>
        <taxon>Bacteria</taxon>
        <taxon>Bacillati</taxon>
        <taxon>Bacillota</taxon>
        <taxon>Clostridia</taxon>
        <taxon>Eubacteriales</taxon>
        <taxon>Oscillospiraceae</taxon>
        <taxon>Zongyangia</taxon>
    </lineage>
</organism>
<dbReference type="RefSeq" id="WP_262397713.1">
    <property type="nucleotide sequence ID" value="NZ_JACRTC010000004.1"/>
</dbReference>
<comment type="caution">
    <text evidence="3">The sequence shown here is derived from an EMBL/GenBank/DDBJ whole genome shotgun (WGS) entry which is preliminary data.</text>
</comment>
<dbReference type="InterPro" id="IPR037914">
    <property type="entry name" value="SpoVT-AbrB_sf"/>
</dbReference>
<dbReference type="GO" id="GO:0003677">
    <property type="term" value="F:DNA binding"/>
    <property type="evidence" value="ECO:0007669"/>
    <property type="project" value="UniProtKB-UniRule"/>
</dbReference>
<sequence length="83" mass="9524">MKLKFNRKVDELGRIVLPMDVRRHLGFGKDQVLEITVQDDVILLRKAPESVCTLCGKSEGVFLRGRYRLCEDCFQEITQAAKV</sequence>
<evidence type="ECO:0000256" key="1">
    <source>
        <dbReference type="PROSITE-ProRule" id="PRU01076"/>
    </source>
</evidence>
<dbReference type="PANTHER" id="PTHR36432">
    <property type="match status" value="1"/>
</dbReference>
<dbReference type="SMART" id="SM00966">
    <property type="entry name" value="SpoVT_AbrB"/>
    <property type="match status" value="1"/>
</dbReference>
<dbReference type="PROSITE" id="PS51740">
    <property type="entry name" value="SPOVT_ABRB"/>
    <property type="match status" value="1"/>
</dbReference>
<dbReference type="AlphaFoldDB" id="A0A926IAW1"/>
<name>A0A926IAW1_9FIRM</name>
<dbReference type="Gene3D" id="2.10.260.10">
    <property type="match status" value="1"/>
</dbReference>
<accession>A0A926IAW1</accession>
<proteinExistence type="predicted"/>
<evidence type="ECO:0000259" key="2">
    <source>
        <dbReference type="PROSITE" id="PS51740"/>
    </source>
</evidence>
<keyword evidence="4" id="KW-1185">Reference proteome</keyword>
<evidence type="ECO:0000313" key="4">
    <source>
        <dbReference type="Proteomes" id="UP000660861"/>
    </source>
</evidence>
<dbReference type="Proteomes" id="UP000660861">
    <property type="component" value="Unassembled WGS sequence"/>
</dbReference>
<keyword evidence="1 3" id="KW-0238">DNA-binding</keyword>
<dbReference type="InterPro" id="IPR052731">
    <property type="entry name" value="B_subtilis_Trans_State_Reg"/>
</dbReference>
<reference evidence="3" key="1">
    <citation type="submission" date="2020-08" db="EMBL/GenBank/DDBJ databases">
        <title>Genome public.</title>
        <authorList>
            <person name="Liu C."/>
            <person name="Sun Q."/>
        </authorList>
    </citation>
    <scope>NUCLEOTIDE SEQUENCE</scope>
    <source>
        <strain evidence="3">NSJ-54</strain>
    </source>
</reference>
<dbReference type="InterPro" id="IPR007159">
    <property type="entry name" value="SpoVT-AbrB_dom"/>
</dbReference>
<feature type="domain" description="SpoVT-AbrB" evidence="2">
    <location>
        <begin position="4"/>
        <end position="49"/>
    </location>
</feature>
<dbReference type="Pfam" id="PF04014">
    <property type="entry name" value="MazE_antitoxin"/>
    <property type="match status" value="1"/>
</dbReference>
<dbReference type="EMBL" id="JACRTC010000004">
    <property type="protein sequence ID" value="MBC8570616.1"/>
    <property type="molecule type" value="Genomic_DNA"/>
</dbReference>
<evidence type="ECO:0000313" key="3">
    <source>
        <dbReference type="EMBL" id="MBC8570616.1"/>
    </source>
</evidence>
<protein>
    <submittedName>
        <fullName evidence="3">AbrB/MazE/SpoVT family DNA-binding domain-containing protein</fullName>
    </submittedName>
</protein>
<dbReference type="PANTHER" id="PTHR36432:SF4">
    <property type="entry name" value="TRANSITION STATE REGULATOR ABH-RELATED"/>
    <property type="match status" value="1"/>
</dbReference>